<feature type="compositionally biased region" description="Polar residues" evidence="1">
    <location>
        <begin position="235"/>
        <end position="246"/>
    </location>
</feature>
<feature type="compositionally biased region" description="Low complexity" evidence="1">
    <location>
        <begin position="510"/>
        <end position="520"/>
    </location>
</feature>
<protein>
    <submittedName>
        <fullName evidence="3">Uncharacterized protein</fullName>
    </submittedName>
</protein>
<evidence type="ECO:0000313" key="3">
    <source>
        <dbReference type="EMBL" id="CAL1285082.1"/>
    </source>
</evidence>
<reference evidence="3 4" key="1">
    <citation type="submission" date="2024-04" db="EMBL/GenBank/DDBJ databases">
        <authorList>
            <person name="Rising A."/>
            <person name="Reimegard J."/>
            <person name="Sonavane S."/>
            <person name="Akerstrom W."/>
            <person name="Nylinder S."/>
            <person name="Hedman E."/>
            <person name="Kallberg Y."/>
        </authorList>
    </citation>
    <scope>NUCLEOTIDE SEQUENCE [LARGE SCALE GENOMIC DNA]</scope>
</reference>
<feature type="compositionally biased region" description="Basic and acidic residues" evidence="1">
    <location>
        <begin position="620"/>
        <end position="639"/>
    </location>
</feature>
<feature type="compositionally biased region" description="Basic and acidic residues" evidence="1">
    <location>
        <begin position="864"/>
        <end position="873"/>
    </location>
</feature>
<feature type="compositionally biased region" description="Basic and acidic residues" evidence="1">
    <location>
        <begin position="247"/>
        <end position="258"/>
    </location>
</feature>
<evidence type="ECO:0000313" key="4">
    <source>
        <dbReference type="Proteomes" id="UP001497382"/>
    </source>
</evidence>
<feature type="region of interest" description="Disordered" evidence="1">
    <location>
        <begin position="838"/>
        <end position="887"/>
    </location>
</feature>
<feature type="region of interest" description="Disordered" evidence="1">
    <location>
        <begin position="235"/>
        <end position="268"/>
    </location>
</feature>
<feature type="compositionally biased region" description="Polar residues" evidence="1">
    <location>
        <begin position="575"/>
        <end position="595"/>
    </location>
</feature>
<comment type="caution">
    <text evidence="3">The sequence shown here is derived from an EMBL/GenBank/DDBJ whole genome shotgun (WGS) entry which is preliminary data.</text>
</comment>
<feature type="region of interest" description="Disordered" evidence="1">
    <location>
        <begin position="157"/>
        <end position="209"/>
    </location>
</feature>
<feature type="compositionally biased region" description="Basic and acidic residues" evidence="1">
    <location>
        <begin position="497"/>
        <end position="509"/>
    </location>
</feature>
<feature type="compositionally biased region" description="Polar residues" evidence="1">
    <location>
        <begin position="315"/>
        <end position="330"/>
    </location>
</feature>
<feature type="region of interest" description="Disordered" evidence="1">
    <location>
        <begin position="364"/>
        <end position="688"/>
    </location>
</feature>
<feature type="compositionally biased region" description="Basic and acidic residues" evidence="1">
    <location>
        <begin position="546"/>
        <end position="568"/>
    </location>
</feature>
<feature type="compositionally biased region" description="Polar residues" evidence="1">
    <location>
        <begin position="874"/>
        <end position="887"/>
    </location>
</feature>
<dbReference type="Proteomes" id="UP001497382">
    <property type="component" value="Unassembled WGS sequence"/>
</dbReference>
<feature type="compositionally biased region" description="Basic and acidic residues" evidence="1">
    <location>
        <begin position="101"/>
        <end position="112"/>
    </location>
</feature>
<keyword evidence="2" id="KW-1133">Transmembrane helix</keyword>
<feature type="region of interest" description="Disordered" evidence="1">
    <location>
        <begin position="68"/>
        <end position="112"/>
    </location>
</feature>
<feature type="compositionally biased region" description="Basic and acidic residues" evidence="1">
    <location>
        <begin position="387"/>
        <end position="402"/>
    </location>
</feature>
<accession>A0AAV2AMC2</accession>
<feature type="region of interest" description="Disordered" evidence="1">
    <location>
        <begin position="296"/>
        <end position="330"/>
    </location>
</feature>
<gene>
    <name evidence="3" type="ORF">LARSCL_LOCUS13513</name>
</gene>
<feature type="compositionally biased region" description="Low complexity" evidence="1">
    <location>
        <begin position="296"/>
        <end position="314"/>
    </location>
</feature>
<keyword evidence="2" id="KW-0472">Membrane</keyword>
<organism evidence="3 4">
    <name type="scientific">Larinioides sclopetarius</name>
    <dbReference type="NCBI Taxonomy" id="280406"/>
    <lineage>
        <taxon>Eukaryota</taxon>
        <taxon>Metazoa</taxon>
        <taxon>Ecdysozoa</taxon>
        <taxon>Arthropoda</taxon>
        <taxon>Chelicerata</taxon>
        <taxon>Arachnida</taxon>
        <taxon>Araneae</taxon>
        <taxon>Araneomorphae</taxon>
        <taxon>Entelegynae</taxon>
        <taxon>Araneoidea</taxon>
        <taxon>Araneidae</taxon>
        <taxon>Larinioides</taxon>
    </lineage>
</organism>
<evidence type="ECO:0000256" key="2">
    <source>
        <dbReference type="SAM" id="Phobius"/>
    </source>
</evidence>
<dbReference type="EMBL" id="CAXIEN010000187">
    <property type="protein sequence ID" value="CAL1285082.1"/>
    <property type="molecule type" value="Genomic_DNA"/>
</dbReference>
<feature type="compositionally biased region" description="Basic and acidic residues" evidence="1">
    <location>
        <begin position="597"/>
        <end position="613"/>
    </location>
</feature>
<evidence type="ECO:0000256" key="1">
    <source>
        <dbReference type="SAM" id="MobiDB-lite"/>
    </source>
</evidence>
<feature type="compositionally biased region" description="Basic and acidic residues" evidence="1">
    <location>
        <begin position="655"/>
        <end position="666"/>
    </location>
</feature>
<feature type="compositionally biased region" description="Polar residues" evidence="1">
    <location>
        <begin position="469"/>
        <end position="492"/>
    </location>
</feature>
<feature type="compositionally biased region" description="Polar residues" evidence="1">
    <location>
        <begin position="183"/>
        <end position="192"/>
    </location>
</feature>
<keyword evidence="4" id="KW-1185">Reference proteome</keyword>
<feature type="transmembrane region" description="Helical" evidence="2">
    <location>
        <begin position="939"/>
        <end position="962"/>
    </location>
</feature>
<feature type="compositionally biased region" description="Basic and acidic residues" evidence="1">
    <location>
        <begin position="173"/>
        <end position="182"/>
    </location>
</feature>
<keyword evidence="2" id="KW-0812">Transmembrane</keyword>
<proteinExistence type="predicted"/>
<feature type="compositionally biased region" description="Polar residues" evidence="1">
    <location>
        <begin position="366"/>
        <end position="384"/>
    </location>
</feature>
<feature type="compositionally biased region" description="Basic and acidic residues" evidence="1">
    <location>
        <begin position="195"/>
        <end position="206"/>
    </location>
</feature>
<sequence>MEHSRWRKWIASTFSLEIPQSQAQQNVFSPVHLEVDPTSCYGSSAGLKDRNMLRHILGHWKAHRRKPSLLPEDIESPNQSDDPSKVNPIFEDSEGSIASSRRNDIDSPIEDRRSTAGIDLDLVDVSVPVDIQESNAIEENPDDVINQINLALDNSLLNEKESSDEQINSTPEINRKDTKDLSDTVTEITENKSMIPEKSKPEENRPRLSRLHQIVKSHPELKKELTSDIKIFQDLPSSNNKASFPKSSEESETEKIQEQKTTSAVSAKIEKTSEQIAIPSTSTGIISNSFINSNSSTDLHTNTSTPSTSTANANRSVVPNKESNASSSVAMDSIEPALSNVEPVSDSKNKSKFKKRAIDELIKKFQGSNSEDSTPIQKVSSFLHSSNKKETSEGSKGSKEPETSVASKEQAKESLSKIFNFPPPPPVEPKGNKSQNVENTSKETKISSSEVVSKINSNFILKEAKTRTDSSLSRNKTIASSDAAGDTSTNKPIGSENAKETESGVKKVTEVATTKATSSTQLKNASSEPVLKKEKNSVKEPTSTNLKEKVSSSNKTESKLLKETKSDEITPGPSEKQSSSNATAKSTSETKTQNVPKAKENLAKSSRSPETKLKTITSKKSSEDTKENNVPKSHSEDSGITRGDQISTDVSPDGPKAEPQKEKEVETTPAKRNSRERRTMQSRNRNCKRCKRHSYDGEAPLKRSLCDEYYDVLTGLHRSHKNKYSDSWTSDLSREERDIIRRLRNKRDTFHSNGPNGKMRHSRRVRNLENGYFHRHHAIRRSVSDESTINGSSMCSCDDCWLFLVKDYAYGRASLRGITPDKVVCTCRHGKPDILGRRVKFRSDTIPEVSPSERTATSPPIPEEPSKKEDATDTRSTSNLSTVSQDSVLRNEKLSDKVSKKGKGVKEPTYRLVTPWELEEWDLAMKRHLLKKRRKRARYMGFMALAMVVFVGLVVAILMVYLRRKVL</sequence>
<name>A0AAV2AMC2_9ARAC</name>
<feature type="compositionally biased region" description="Polar residues" evidence="1">
    <location>
        <begin position="446"/>
        <end position="459"/>
    </location>
</feature>
<dbReference type="AlphaFoldDB" id="A0AAV2AMC2"/>